<reference evidence="1" key="1">
    <citation type="journal article" date="2015" name="Nature">
        <title>Complex archaea that bridge the gap between prokaryotes and eukaryotes.</title>
        <authorList>
            <person name="Spang A."/>
            <person name="Saw J.H."/>
            <person name="Jorgensen S.L."/>
            <person name="Zaremba-Niedzwiedzka K."/>
            <person name="Martijn J."/>
            <person name="Lind A.E."/>
            <person name="van Eijk R."/>
            <person name="Schleper C."/>
            <person name="Guy L."/>
            <person name="Ettema T.J."/>
        </authorList>
    </citation>
    <scope>NUCLEOTIDE SEQUENCE</scope>
</reference>
<evidence type="ECO:0000313" key="1">
    <source>
        <dbReference type="EMBL" id="KKL18818.1"/>
    </source>
</evidence>
<comment type="caution">
    <text evidence="1">The sequence shown here is derived from an EMBL/GenBank/DDBJ whole genome shotgun (WGS) entry which is preliminary data.</text>
</comment>
<name>A0A0F9E431_9ZZZZ</name>
<dbReference type="AlphaFoldDB" id="A0A0F9E431"/>
<sequence>MKIYVMTAVTDSGNGYCEFLGVVVGKTLAEVKIRAKNKWRWYGDTDPLVCYYAGHPRVAIQLMTL</sequence>
<gene>
    <name evidence="1" type="ORF">LCGC14_2471730</name>
</gene>
<proteinExistence type="predicted"/>
<organism evidence="1">
    <name type="scientific">marine sediment metagenome</name>
    <dbReference type="NCBI Taxonomy" id="412755"/>
    <lineage>
        <taxon>unclassified sequences</taxon>
        <taxon>metagenomes</taxon>
        <taxon>ecological metagenomes</taxon>
    </lineage>
</organism>
<protein>
    <submittedName>
        <fullName evidence="1">Uncharacterized protein</fullName>
    </submittedName>
</protein>
<accession>A0A0F9E431</accession>
<dbReference type="EMBL" id="LAZR01038723">
    <property type="protein sequence ID" value="KKL18818.1"/>
    <property type="molecule type" value="Genomic_DNA"/>
</dbReference>